<evidence type="ECO:0000256" key="1">
    <source>
        <dbReference type="SAM" id="Phobius"/>
    </source>
</evidence>
<keyword evidence="1" id="KW-0812">Transmembrane</keyword>
<dbReference type="PANTHER" id="PTHR40465">
    <property type="entry name" value="CHROMOSOME 1, WHOLE GENOME SHOTGUN SEQUENCE"/>
    <property type="match status" value="1"/>
</dbReference>
<feature type="transmembrane region" description="Helical" evidence="1">
    <location>
        <begin position="87"/>
        <end position="106"/>
    </location>
</feature>
<feature type="transmembrane region" description="Helical" evidence="1">
    <location>
        <begin position="46"/>
        <end position="67"/>
    </location>
</feature>
<dbReference type="InterPro" id="IPR045339">
    <property type="entry name" value="DUF6534"/>
</dbReference>
<evidence type="ECO:0000259" key="2">
    <source>
        <dbReference type="Pfam" id="PF20152"/>
    </source>
</evidence>
<feature type="transmembrane region" description="Helical" evidence="1">
    <location>
        <begin position="157"/>
        <end position="178"/>
    </location>
</feature>
<reference evidence="3" key="1">
    <citation type="submission" date="2023-03" db="EMBL/GenBank/DDBJ databases">
        <title>Massive genome expansion in bonnet fungi (Mycena s.s.) driven by repeated elements and novel gene families across ecological guilds.</title>
        <authorList>
            <consortium name="Lawrence Berkeley National Laboratory"/>
            <person name="Harder C.B."/>
            <person name="Miyauchi S."/>
            <person name="Viragh M."/>
            <person name="Kuo A."/>
            <person name="Thoen E."/>
            <person name="Andreopoulos B."/>
            <person name="Lu D."/>
            <person name="Skrede I."/>
            <person name="Drula E."/>
            <person name="Henrissat B."/>
            <person name="Morin E."/>
            <person name="Kohler A."/>
            <person name="Barry K."/>
            <person name="LaButti K."/>
            <person name="Morin E."/>
            <person name="Salamov A."/>
            <person name="Lipzen A."/>
            <person name="Mereny Z."/>
            <person name="Hegedus B."/>
            <person name="Baldrian P."/>
            <person name="Stursova M."/>
            <person name="Weitz H."/>
            <person name="Taylor A."/>
            <person name="Grigoriev I.V."/>
            <person name="Nagy L.G."/>
            <person name="Martin F."/>
            <person name="Kauserud H."/>
        </authorList>
    </citation>
    <scope>NUCLEOTIDE SEQUENCE</scope>
    <source>
        <strain evidence="3">CBHHK002</strain>
    </source>
</reference>
<protein>
    <recommendedName>
        <fullName evidence="2">DUF6534 domain-containing protein</fullName>
    </recommendedName>
</protein>
<accession>A0AAD7EL06</accession>
<gene>
    <name evidence="3" type="ORF">DFH08DRAFT_1083030</name>
</gene>
<dbReference type="AlphaFoldDB" id="A0AAD7EL06"/>
<feature type="transmembrane region" description="Helical" evidence="1">
    <location>
        <begin position="12"/>
        <end position="34"/>
    </location>
</feature>
<dbReference type="EMBL" id="JARIHO010000031">
    <property type="protein sequence ID" value="KAJ7336200.1"/>
    <property type="molecule type" value="Genomic_DNA"/>
</dbReference>
<evidence type="ECO:0000313" key="3">
    <source>
        <dbReference type="EMBL" id="KAJ7336200.1"/>
    </source>
</evidence>
<dbReference type="PANTHER" id="PTHR40465:SF1">
    <property type="entry name" value="DUF6534 DOMAIN-CONTAINING PROTEIN"/>
    <property type="match status" value="1"/>
</dbReference>
<proteinExistence type="predicted"/>
<dbReference type="Proteomes" id="UP001218218">
    <property type="component" value="Unassembled WGS sequence"/>
</dbReference>
<sequence length="292" mass="32357">MSFNPSNTLGALEVGVLISYVLLGVTITQTYIYYTRFPQDPRKLKVLVAFVCVCEIAHAICIGHTLYVWTISDYMHPESIFNFSPQSFVTTVFFSSLIAACVQGFLPYRMYAFSKKLYISIIIWAMALVRLLGSTVLFVAGLRIPSSIQRLTAQWEWLIMAIWAVGAATDVATTAALVTILVRQRSSAQKRTRALVDKLIVWAIETGLLTSASGIAILVCFALMPKNFIFLGVFSVVSRLYANTLLASLNSRETLRTMNEAGLPFSITVQMTETRRISYDGPEPTHGGADKI</sequence>
<comment type="caution">
    <text evidence="3">The sequence shown here is derived from an EMBL/GenBank/DDBJ whole genome shotgun (WGS) entry which is preliminary data.</text>
</comment>
<keyword evidence="4" id="KW-1185">Reference proteome</keyword>
<feature type="transmembrane region" description="Helical" evidence="1">
    <location>
        <begin position="118"/>
        <end position="145"/>
    </location>
</feature>
<organism evidence="3 4">
    <name type="scientific">Mycena albidolilacea</name>
    <dbReference type="NCBI Taxonomy" id="1033008"/>
    <lineage>
        <taxon>Eukaryota</taxon>
        <taxon>Fungi</taxon>
        <taxon>Dikarya</taxon>
        <taxon>Basidiomycota</taxon>
        <taxon>Agaricomycotina</taxon>
        <taxon>Agaricomycetes</taxon>
        <taxon>Agaricomycetidae</taxon>
        <taxon>Agaricales</taxon>
        <taxon>Marasmiineae</taxon>
        <taxon>Mycenaceae</taxon>
        <taxon>Mycena</taxon>
    </lineage>
</organism>
<feature type="transmembrane region" description="Helical" evidence="1">
    <location>
        <begin position="230"/>
        <end position="249"/>
    </location>
</feature>
<name>A0AAD7EL06_9AGAR</name>
<evidence type="ECO:0000313" key="4">
    <source>
        <dbReference type="Proteomes" id="UP001218218"/>
    </source>
</evidence>
<keyword evidence="1" id="KW-0472">Membrane</keyword>
<feature type="domain" description="DUF6534" evidence="2">
    <location>
        <begin position="167"/>
        <end position="253"/>
    </location>
</feature>
<feature type="transmembrane region" description="Helical" evidence="1">
    <location>
        <begin position="199"/>
        <end position="224"/>
    </location>
</feature>
<dbReference type="Pfam" id="PF20152">
    <property type="entry name" value="DUF6534"/>
    <property type="match status" value="1"/>
</dbReference>
<keyword evidence="1" id="KW-1133">Transmembrane helix</keyword>